<name>A0A418WT76_9PROT</name>
<evidence type="ECO:0000313" key="2">
    <source>
        <dbReference type="EMBL" id="RJF94450.1"/>
    </source>
</evidence>
<dbReference type="PROSITE" id="PS51819">
    <property type="entry name" value="VOC"/>
    <property type="match status" value="1"/>
</dbReference>
<dbReference type="EMBL" id="QYUK01000008">
    <property type="protein sequence ID" value="RJF94450.1"/>
    <property type="molecule type" value="Genomic_DNA"/>
</dbReference>
<feature type="domain" description="VOC" evidence="1">
    <location>
        <begin position="4"/>
        <end position="121"/>
    </location>
</feature>
<evidence type="ECO:0000259" key="1">
    <source>
        <dbReference type="PROSITE" id="PS51819"/>
    </source>
</evidence>
<dbReference type="OrthoDB" id="9798430at2"/>
<sequence>MGVALNHTIVWCNDQQKSADFLTGILGLPPARRFFHFLVVDLDNGVSLDFYQIEGEIRLQHYAFLIGEDDFDAIYARVLARGLDYWADPMRQRPKEISHNDGGRGFYFDDPDGHFLEVLTRPYGSGG</sequence>
<dbReference type="SUPFAM" id="SSF54593">
    <property type="entry name" value="Glyoxalase/Bleomycin resistance protein/Dihydroxybiphenyl dioxygenase"/>
    <property type="match status" value="1"/>
</dbReference>
<comment type="caution">
    <text evidence="2">The sequence shown here is derived from an EMBL/GenBank/DDBJ whole genome shotgun (WGS) entry which is preliminary data.</text>
</comment>
<accession>A0A418WT76</accession>
<reference evidence="2 3" key="1">
    <citation type="submission" date="2018-09" db="EMBL/GenBank/DDBJ databases">
        <authorList>
            <person name="Zhu H."/>
        </authorList>
    </citation>
    <scope>NUCLEOTIDE SEQUENCE [LARGE SCALE GENOMIC DNA]</scope>
    <source>
        <strain evidence="2 3">K1W22B-8</strain>
    </source>
</reference>
<organism evidence="2 3">
    <name type="scientific">Oleomonas cavernae</name>
    <dbReference type="NCBI Taxonomy" id="2320859"/>
    <lineage>
        <taxon>Bacteria</taxon>
        <taxon>Pseudomonadati</taxon>
        <taxon>Pseudomonadota</taxon>
        <taxon>Alphaproteobacteria</taxon>
        <taxon>Acetobacterales</taxon>
        <taxon>Acetobacteraceae</taxon>
        <taxon>Oleomonas</taxon>
    </lineage>
</organism>
<dbReference type="AlphaFoldDB" id="A0A418WT76"/>
<evidence type="ECO:0000313" key="3">
    <source>
        <dbReference type="Proteomes" id="UP000284605"/>
    </source>
</evidence>
<dbReference type="CDD" id="cd08351">
    <property type="entry name" value="ChaP_like"/>
    <property type="match status" value="1"/>
</dbReference>
<gene>
    <name evidence="2" type="ORF">D3874_01015</name>
</gene>
<dbReference type="Gene3D" id="3.10.180.10">
    <property type="entry name" value="2,3-Dihydroxybiphenyl 1,2-Dioxygenase, domain 1"/>
    <property type="match status" value="1"/>
</dbReference>
<dbReference type="RefSeq" id="WP_119775505.1">
    <property type="nucleotide sequence ID" value="NZ_QYUK01000008.1"/>
</dbReference>
<keyword evidence="3" id="KW-1185">Reference proteome</keyword>
<dbReference type="InterPro" id="IPR029068">
    <property type="entry name" value="Glyas_Bleomycin-R_OHBP_Dase"/>
</dbReference>
<protein>
    <submittedName>
        <fullName evidence="2">VOC family protein</fullName>
    </submittedName>
</protein>
<proteinExistence type="predicted"/>
<dbReference type="Pfam" id="PF00903">
    <property type="entry name" value="Glyoxalase"/>
    <property type="match status" value="1"/>
</dbReference>
<dbReference type="InterPro" id="IPR004360">
    <property type="entry name" value="Glyas_Fos-R_dOase_dom"/>
</dbReference>
<dbReference type="Proteomes" id="UP000284605">
    <property type="component" value="Unassembled WGS sequence"/>
</dbReference>
<dbReference type="InterPro" id="IPR037523">
    <property type="entry name" value="VOC_core"/>
</dbReference>